<sequence length="151" mass="16091">MGPDLSVSERLESLKVGTVAALTALATAIAGQTLVPLILSPPLLLALDPPLTVWGWSGCLRLGAIALTGFMFGVTYRYAIRRDHNPHLRSGAVAAFVLVRALAQVDHPDIFRWPSPAAVSFLFHGLESVVLFGLGAVALHRGFAKGWLKLA</sequence>
<feature type="transmembrane region" description="Helical" evidence="1">
    <location>
        <begin position="51"/>
        <end position="76"/>
    </location>
</feature>
<dbReference type="EMBL" id="AJTX02000010">
    <property type="protein sequence ID" value="KKI98256.1"/>
    <property type="molecule type" value="Genomic_DNA"/>
</dbReference>
<feature type="transmembrane region" description="Helical" evidence="1">
    <location>
        <begin position="16"/>
        <end position="39"/>
    </location>
</feature>
<feature type="transmembrane region" description="Helical" evidence="1">
    <location>
        <begin position="117"/>
        <end position="139"/>
    </location>
</feature>
<organism evidence="2 3">
    <name type="scientific">Prochlorothrix hollandica PCC 9006 = CALU 1027</name>
    <dbReference type="NCBI Taxonomy" id="317619"/>
    <lineage>
        <taxon>Bacteria</taxon>
        <taxon>Bacillati</taxon>
        <taxon>Cyanobacteriota</taxon>
        <taxon>Cyanophyceae</taxon>
        <taxon>Prochlorotrichales</taxon>
        <taxon>Prochlorotrichaceae</taxon>
        <taxon>Prochlorothrix</taxon>
    </lineage>
</organism>
<dbReference type="PANTHER" id="PTHR36383:SF1">
    <property type="entry name" value="PROTEIN, PUTATIVE-RELATED"/>
    <property type="match status" value="1"/>
</dbReference>
<keyword evidence="1" id="KW-0472">Membrane</keyword>
<dbReference type="eggNOG" id="ENOG503305C">
    <property type="taxonomic scope" value="Bacteria"/>
</dbReference>
<keyword evidence="1" id="KW-1133">Transmembrane helix</keyword>
<comment type="caution">
    <text evidence="2">The sequence shown here is derived from an EMBL/GenBank/DDBJ whole genome shotgun (WGS) entry which is preliminary data.</text>
</comment>
<dbReference type="PANTHER" id="PTHR36383">
    <property type="entry name" value="OS09G0529350 PROTEIN"/>
    <property type="match status" value="1"/>
</dbReference>
<accession>A0A0M2PV53</accession>
<reference evidence="2" key="1">
    <citation type="submission" date="2012-04" db="EMBL/GenBank/DDBJ databases">
        <authorList>
            <person name="Borisov I.G."/>
            <person name="Ivanikova N.V."/>
            <person name="Pinevich A.V."/>
        </authorList>
    </citation>
    <scope>NUCLEOTIDE SEQUENCE</scope>
    <source>
        <strain evidence="2">CALU 1027</strain>
    </source>
</reference>
<dbReference type="Proteomes" id="UP000034681">
    <property type="component" value="Unassembled WGS sequence"/>
</dbReference>
<proteinExistence type="predicted"/>
<keyword evidence="1" id="KW-0812">Transmembrane</keyword>
<evidence type="ECO:0000313" key="3">
    <source>
        <dbReference type="Proteomes" id="UP000034681"/>
    </source>
</evidence>
<evidence type="ECO:0000256" key="1">
    <source>
        <dbReference type="SAM" id="Phobius"/>
    </source>
</evidence>
<dbReference type="STRING" id="317619.GCA_000332315_02942"/>
<keyword evidence="3" id="KW-1185">Reference proteome</keyword>
<gene>
    <name evidence="2" type="ORF">PROH_20295</name>
</gene>
<evidence type="ECO:0000313" key="2">
    <source>
        <dbReference type="EMBL" id="KKI98256.1"/>
    </source>
</evidence>
<dbReference type="AlphaFoldDB" id="A0A0M2PV53"/>
<feature type="transmembrane region" description="Helical" evidence="1">
    <location>
        <begin position="88"/>
        <end position="105"/>
    </location>
</feature>
<protein>
    <submittedName>
        <fullName evidence="2">Uncharacterized protein</fullName>
    </submittedName>
</protein>
<name>A0A0M2PV53_PROHO</name>